<dbReference type="InterPro" id="IPR036259">
    <property type="entry name" value="MFS_trans_sf"/>
</dbReference>
<reference evidence="10" key="1">
    <citation type="submission" date="2022-10" db="EMBL/GenBank/DDBJ databases">
        <authorList>
            <person name="Byrne P K."/>
        </authorList>
    </citation>
    <scope>NUCLEOTIDE SEQUENCE</scope>
    <source>
        <strain evidence="10">IFO1815</strain>
    </source>
</reference>
<dbReference type="Pfam" id="PF07690">
    <property type="entry name" value="MFS_1"/>
    <property type="match status" value="1"/>
</dbReference>
<evidence type="ECO:0000256" key="8">
    <source>
        <dbReference type="SAM" id="Phobius"/>
    </source>
</evidence>
<dbReference type="GO" id="GO:0000329">
    <property type="term" value="C:fungal-type vacuole membrane"/>
    <property type="evidence" value="ECO:0007669"/>
    <property type="project" value="TreeGrafter"/>
</dbReference>
<feature type="transmembrane region" description="Helical" evidence="8">
    <location>
        <begin position="595"/>
        <end position="622"/>
    </location>
</feature>
<feature type="compositionally biased region" description="Basic and acidic residues" evidence="7">
    <location>
        <begin position="100"/>
        <end position="126"/>
    </location>
</feature>
<dbReference type="AlphaFoldDB" id="A0AA35IXP9"/>
<feature type="transmembrane region" description="Helical" evidence="8">
    <location>
        <begin position="743"/>
        <end position="761"/>
    </location>
</feature>
<evidence type="ECO:0000313" key="10">
    <source>
        <dbReference type="EMBL" id="CAI4038000.1"/>
    </source>
</evidence>
<keyword evidence="11" id="KW-1185">Reference proteome</keyword>
<feature type="transmembrane region" description="Helical" evidence="8">
    <location>
        <begin position="414"/>
        <end position="434"/>
    </location>
</feature>
<dbReference type="SUPFAM" id="SSF103473">
    <property type="entry name" value="MFS general substrate transporter"/>
    <property type="match status" value="1"/>
</dbReference>
<protein>
    <recommendedName>
        <fullName evidence="9">Major facilitator superfamily (MFS) profile domain-containing protein</fullName>
    </recommendedName>
</protein>
<feature type="compositionally biased region" description="Basic and acidic residues" evidence="7">
    <location>
        <begin position="77"/>
        <end position="88"/>
    </location>
</feature>
<organism evidence="10 11">
    <name type="scientific">Saccharomyces mikatae IFO 1815</name>
    <dbReference type="NCBI Taxonomy" id="226126"/>
    <lineage>
        <taxon>Eukaryota</taxon>
        <taxon>Fungi</taxon>
        <taxon>Dikarya</taxon>
        <taxon>Ascomycota</taxon>
        <taxon>Saccharomycotina</taxon>
        <taxon>Saccharomycetes</taxon>
        <taxon>Saccharomycetales</taxon>
        <taxon>Saccharomycetaceae</taxon>
        <taxon>Saccharomyces</taxon>
    </lineage>
</organism>
<evidence type="ECO:0000256" key="1">
    <source>
        <dbReference type="ARBA" id="ARBA00004127"/>
    </source>
</evidence>
<evidence type="ECO:0000256" key="7">
    <source>
        <dbReference type="SAM" id="MobiDB-lite"/>
    </source>
</evidence>
<dbReference type="GO" id="GO:0015174">
    <property type="term" value="F:basic amino acid transmembrane transporter activity"/>
    <property type="evidence" value="ECO:0007669"/>
    <property type="project" value="TreeGrafter"/>
</dbReference>
<feature type="transmembrane region" description="Helical" evidence="8">
    <location>
        <begin position="661"/>
        <end position="681"/>
    </location>
</feature>
<feature type="compositionally biased region" description="Polar residues" evidence="7">
    <location>
        <begin position="154"/>
        <end position="165"/>
    </location>
</feature>
<evidence type="ECO:0000256" key="5">
    <source>
        <dbReference type="ARBA" id="ARBA00022989"/>
    </source>
</evidence>
<dbReference type="InterPro" id="IPR011701">
    <property type="entry name" value="MFS"/>
</dbReference>
<dbReference type="GeneID" id="80917211"/>
<keyword evidence="4 8" id="KW-0812">Transmembrane</keyword>
<dbReference type="Proteomes" id="UP001161438">
    <property type="component" value="Chromosome 4"/>
</dbReference>
<feature type="transmembrane region" description="Helical" evidence="8">
    <location>
        <begin position="343"/>
        <end position="363"/>
    </location>
</feature>
<feature type="domain" description="Major facilitator superfamily (MFS) profile" evidence="9">
    <location>
        <begin position="257"/>
        <end position="765"/>
    </location>
</feature>
<dbReference type="PANTHER" id="PTHR23501">
    <property type="entry name" value="MAJOR FACILITATOR SUPERFAMILY"/>
    <property type="match status" value="1"/>
</dbReference>
<dbReference type="InterPro" id="IPR020846">
    <property type="entry name" value="MFS_dom"/>
</dbReference>
<feature type="region of interest" description="Disordered" evidence="7">
    <location>
        <begin position="51"/>
        <end position="141"/>
    </location>
</feature>
<feature type="transmembrane region" description="Helical" evidence="8">
    <location>
        <begin position="628"/>
        <end position="649"/>
    </location>
</feature>
<proteinExistence type="inferred from homology"/>
<feature type="transmembrane region" description="Helical" evidence="8">
    <location>
        <begin position="530"/>
        <end position="550"/>
    </location>
</feature>
<keyword evidence="3" id="KW-0813">Transport</keyword>
<feature type="transmembrane region" description="Helical" evidence="8">
    <location>
        <begin position="318"/>
        <end position="337"/>
    </location>
</feature>
<evidence type="ECO:0000256" key="3">
    <source>
        <dbReference type="ARBA" id="ARBA00022448"/>
    </source>
</evidence>
<dbReference type="EMBL" id="OX365760">
    <property type="protein sequence ID" value="CAI4038000.1"/>
    <property type="molecule type" value="Genomic_DNA"/>
</dbReference>
<evidence type="ECO:0000313" key="11">
    <source>
        <dbReference type="Proteomes" id="UP001161438"/>
    </source>
</evidence>
<dbReference type="PANTHER" id="PTHR23501:SF191">
    <property type="entry name" value="VACUOLAR BASIC AMINO ACID TRANSPORTER 4"/>
    <property type="match status" value="1"/>
</dbReference>
<feature type="transmembrane region" description="Helical" evidence="8">
    <location>
        <begin position="489"/>
        <end position="509"/>
    </location>
</feature>
<feature type="transmembrane region" description="Helical" evidence="8">
    <location>
        <begin position="455"/>
        <end position="477"/>
    </location>
</feature>
<comment type="subcellular location">
    <subcellularLocation>
        <location evidence="1">Endomembrane system</location>
        <topology evidence="1">Multi-pass membrane protein</topology>
    </subcellularLocation>
</comment>
<evidence type="ECO:0000256" key="2">
    <source>
        <dbReference type="ARBA" id="ARBA00008335"/>
    </source>
</evidence>
<accession>A0AA35IXP9</accession>
<feature type="transmembrane region" description="Helical" evidence="8">
    <location>
        <begin position="570"/>
        <end position="588"/>
    </location>
</feature>
<dbReference type="PROSITE" id="PS50850">
    <property type="entry name" value="MFS"/>
    <property type="match status" value="1"/>
</dbReference>
<dbReference type="Gene3D" id="1.20.1720.10">
    <property type="entry name" value="Multidrug resistance protein D"/>
    <property type="match status" value="1"/>
</dbReference>
<comment type="similarity">
    <text evidence="2">Belongs to the major facilitator superfamily.</text>
</comment>
<name>A0AA35IXP9_SACMI</name>
<feature type="transmembrane region" description="Helical" evidence="8">
    <location>
        <begin position="262"/>
        <end position="283"/>
    </location>
</feature>
<feature type="transmembrane region" description="Helical" evidence="8">
    <location>
        <begin position="289"/>
        <end position="311"/>
    </location>
</feature>
<dbReference type="RefSeq" id="XP_056081115.1">
    <property type="nucleotide sequence ID" value="XM_056226884.1"/>
</dbReference>
<evidence type="ECO:0000259" key="9">
    <source>
        <dbReference type="PROSITE" id="PS50850"/>
    </source>
</evidence>
<sequence>MGKKDRQRKKLREFAKLKNRQRNLKESVQNLKKEVQQKAVCSEHLDLVQLENDKSEEINDESEEINENVPLLSTHGGQKEEKVSKVPDVDTINTHPLHSSKNDDSHQTEADCAERKSGNKTDHDYPKSLSQDEPGIKLPLQSSMTDFTDRSISPLQSITSNNTPMSEHELPASSTNSLERGDNMPIVQPSSQIPTGQILSMAASPPEVPGGRAQMDPYGYGSISRTIEDVESGANPTYVANSSSDELVHDLTRKRIFSSCMCTYLFFIAMDSSIILVIASKIASEFHELWRLSLVISVYLLGNAIGQLMFLKLSLVSGVKLLLCVAQFSFILGSYLSWSSIHFWTFILARSVTGFGSGSLIALKSTIMNRFSQKNENQYPLSTSMTVFSLGVAVGPFLVSFFDSSHGSGWKNAFLIPVPFCLVNASIMLADIYSVKNTIHHEGPTTTLQKRFKKVLWSPDLYEILTLALFLLCFVQATSLDSTRLEHSTMIQEIIFSVIIICGVLFFVIEKSDVRMNSVFSLSLQGDKHLIWTMMGIFFCFAALMCIIPFGTTYFMIVLNLDTLEIAERLLPFFFSIVVGYFSVCYFWNSERQNYLFKFVLSGVTLLLYVALMGMNLSLSVWKQYTCLSLPLLGSSMILTLLSTLYHEYHVQRKSPISGSIAYCFAAMGGTIGVSSAGYVFHKTLVRTMNEEVMKFSKQGYLKKDLFKIIKHATQSSNWVHKSAPKFIFRTLIECYLQACRNVFKLSALFFTITVVTLFFFNRIH</sequence>
<gene>
    <name evidence="10" type="primary">SMKI04G3390</name>
    <name evidence="10" type="ORF">SMKI_04G3390</name>
</gene>
<feature type="transmembrane region" description="Helical" evidence="8">
    <location>
        <begin position="384"/>
        <end position="402"/>
    </location>
</feature>
<evidence type="ECO:0000256" key="4">
    <source>
        <dbReference type="ARBA" id="ARBA00022692"/>
    </source>
</evidence>
<keyword evidence="6 8" id="KW-0472">Membrane</keyword>
<dbReference type="GO" id="GO:0012505">
    <property type="term" value="C:endomembrane system"/>
    <property type="evidence" value="ECO:0007669"/>
    <property type="project" value="UniProtKB-SubCell"/>
</dbReference>
<feature type="region of interest" description="Disordered" evidence="7">
    <location>
        <begin position="154"/>
        <end position="191"/>
    </location>
</feature>
<evidence type="ECO:0000256" key="6">
    <source>
        <dbReference type="ARBA" id="ARBA00023136"/>
    </source>
</evidence>
<keyword evidence="5 8" id="KW-1133">Transmembrane helix</keyword>